<dbReference type="EMBL" id="LSRX01003728">
    <property type="protein sequence ID" value="OLP74439.1"/>
    <property type="molecule type" value="Genomic_DNA"/>
</dbReference>
<feature type="compositionally biased region" description="Gly residues" evidence="1">
    <location>
        <begin position="578"/>
        <end position="587"/>
    </location>
</feature>
<evidence type="ECO:0000313" key="3">
    <source>
        <dbReference type="Proteomes" id="UP000186817"/>
    </source>
</evidence>
<evidence type="ECO:0000256" key="1">
    <source>
        <dbReference type="SAM" id="MobiDB-lite"/>
    </source>
</evidence>
<dbReference type="OrthoDB" id="10680921at2759"/>
<feature type="compositionally biased region" description="Pro residues" evidence="1">
    <location>
        <begin position="544"/>
        <end position="556"/>
    </location>
</feature>
<name>A0A1Q9BUU4_SYMMI</name>
<feature type="region of interest" description="Disordered" evidence="1">
    <location>
        <begin position="514"/>
        <end position="614"/>
    </location>
</feature>
<feature type="compositionally biased region" description="Basic and acidic residues" evidence="1">
    <location>
        <begin position="14"/>
        <end position="33"/>
    </location>
</feature>
<dbReference type="AlphaFoldDB" id="A0A1Q9BUU4"/>
<feature type="region of interest" description="Disordered" evidence="1">
    <location>
        <begin position="13"/>
        <end position="39"/>
    </location>
</feature>
<feature type="compositionally biased region" description="Acidic residues" evidence="1">
    <location>
        <begin position="594"/>
        <end position="612"/>
    </location>
</feature>
<feature type="compositionally biased region" description="Basic and acidic residues" evidence="1">
    <location>
        <begin position="528"/>
        <end position="538"/>
    </location>
</feature>
<feature type="non-terminal residue" evidence="2">
    <location>
        <position position="741"/>
    </location>
</feature>
<gene>
    <name evidence="2" type="ORF">AK812_SmicGene46021</name>
</gene>
<feature type="region of interest" description="Disordered" evidence="1">
    <location>
        <begin position="442"/>
        <end position="472"/>
    </location>
</feature>
<keyword evidence="3" id="KW-1185">Reference proteome</keyword>
<reference evidence="2 3" key="1">
    <citation type="submission" date="2016-02" db="EMBL/GenBank/DDBJ databases">
        <title>Genome analysis of coral dinoflagellate symbionts highlights evolutionary adaptations to a symbiotic lifestyle.</title>
        <authorList>
            <person name="Aranda M."/>
            <person name="Li Y."/>
            <person name="Liew Y.J."/>
            <person name="Baumgarten S."/>
            <person name="Simakov O."/>
            <person name="Wilson M."/>
            <person name="Piel J."/>
            <person name="Ashoor H."/>
            <person name="Bougouffa S."/>
            <person name="Bajic V.B."/>
            <person name="Ryu T."/>
            <person name="Ravasi T."/>
            <person name="Bayer T."/>
            <person name="Micklem G."/>
            <person name="Kim H."/>
            <person name="Bhak J."/>
            <person name="Lajeunesse T.C."/>
            <person name="Voolstra C.R."/>
        </authorList>
    </citation>
    <scope>NUCLEOTIDE SEQUENCE [LARGE SCALE GENOMIC DNA]</scope>
    <source>
        <strain evidence="2 3">CCMP2467</strain>
    </source>
</reference>
<protein>
    <submittedName>
        <fullName evidence="2">Uncharacterized protein</fullName>
    </submittedName>
</protein>
<organism evidence="2 3">
    <name type="scientific">Symbiodinium microadriaticum</name>
    <name type="common">Dinoflagellate</name>
    <name type="synonym">Zooxanthella microadriatica</name>
    <dbReference type="NCBI Taxonomy" id="2951"/>
    <lineage>
        <taxon>Eukaryota</taxon>
        <taxon>Sar</taxon>
        <taxon>Alveolata</taxon>
        <taxon>Dinophyceae</taxon>
        <taxon>Suessiales</taxon>
        <taxon>Symbiodiniaceae</taxon>
        <taxon>Symbiodinium</taxon>
    </lineage>
</organism>
<dbReference type="Proteomes" id="UP000186817">
    <property type="component" value="Unassembled WGS sequence"/>
</dbReference>
<accession>A0A1Q9BUU4</accession>
<comment type="caution">
    <text evidence="2">The sequence shown here is derived from an EMBL/GenBank/DDBJ whole genome shotgun (WGS) entry which is preliminary data.</text>
</comment>
<sequence>MWIHMAPPCRTFTRARDGRRDGGPGRLRSDAKPEGWGNEAEEGNLLALRAEAFAEEQEKGGRLFTIEHPLRSYMWDLKPFKKRRKEGRGTLFALDQCAFGAPHQKPTGLLTNGECFHALAKRCREAPKHTHVPLKGKVWDETSGSEVWRTSLTAAYPEGMCRAMAEAFSRHLLADRPTSEKTAEEVREQENERCVGGMRGPAESVRKIPGWAKVGDLLRPSLCEAVEESKDLQRAFEEYSAEMDGKQWAERFGPVLAEVGAKVAGKMADALGASGLENVVGPTGWRHGLLGKMVEVAGDPEVDVPNWLGGKTPLGVSKEVPGRGIFPKAGPTEAQLASYEFLAGRTAWDVDSNYTSYVEHSEESRKELLRLVEEAICNRIAAEIALQVAWAQIHTFEHYRNTLNVEADALSRVGEGKDVPKRLRRVPRDSFPVEPLQSIAMKDWPRTEGLKKEKKERRKRQKEAGGQGLGPEVNRCTLAAASLDSVTQADLLLAAWLAALALIYGVWVCGAGGEEEASPPRRQKKPKEKGAEDAERARATSVDVPPPPSKPGPSQTPSPSQGLRPAFAIRGEGSKDLGPGGGGQGGGPEKDYSYEYDEEDEEEEETSDDDPVELPSLTSLPACCSCPRQGAAVFHKKPRPAEDGVITRPDSAGNLLGGVCLNPQGWGTLRFNQDGTMRRLCGHIVCPRRRGNTCRCCAARAKTPSGAGQLPVSLAVHVRDRVPAEAVGPVGASKAGGAPHL</sequence>
<feature type="compositionally biased region" description="Basic and acidic residues" evidence="1">
    <location>
        <begin position="443"/>
        <end position="453"/>
    </location>
</feature>
<proteinExistence type="predicted"/>
<evidence type="ECO:0000313" key="2">
    <source>
        <dbReference type="EMBL" id="OLP74439.1"/>
    </source>
</evidence>